<name>A0ABS3B3B4_9XANT</name>
<keyword evidence="1 2" id="KW-0378">Hydrolase</keyword>
<dbReference type="EMBL" id="JAFIWB010000011">
    <property type="protein sequence ID" value="MBN6102813.1"/>
    <property type="molecule type" value="Genomic_DNA"/>
</dbReference>
<evidence type="ECO:0000313" key="3">
    <source>
        <dbReference type="Proteomes" id="UP000695802"/>
    </source>
</evidence>
<organism evidence="2 3">
    <name type="scientific">Xanthomonas bonasiae</name>
    <dbReference type="NCBI Taxonomy" id="2810351"/>
    <lineage>
        <taxon>Bacteria</taxon>
        <taxon>Pseudomonadati</taxon>
        <taxon>Pseudomonadota</taxon>
        <taxon>Gammaproteobacteria</taxon>
        <taxon>Lysobacterales</taxon>
        <taxon>Lysobacteraceae</taxon>
        <taxon>Xanthomonas</taxon>
    </lineage>
</organism>
<dbReference type="SFLD" id="SFLDS00003">
    <property type="entry name" value="Haloacid_Dehalogenase"/>
    <property type="match status" value="1"/>
</dbReference>
<dbReference type="PANTHER" id="PTHR43316:SF8">
    <property type="entry name" value="HAD FAMILY HYDROLASE"/>
    <property type="match status" value="1"/>
</dbReference>
<evidence type="ECO:0000313" key="2">
    <source>
        <dbReference type="EMBL" id="MBN6102813.1"/>
    </source>
</evidence>
<dbReference type="InterPro" id="IPR036412">
    <property type="entry name" value="HAD-like_sf"/>
</dbReference>
<evidence type="ECO:0000256" key="1">
    <source>
        <dbReference type="ARBA" id="ARBA00022801"/>
    </source>
</evidence>
<dbReference type="PANTHER" id="PTHR43316">
    <property type="entry name" value="HYDROLASE, HALOACID DELAHOGENASE-RELATED"/>
    <property type="match status" value="1"/>
</dbReference>
<sequence length="255" mass="27589">MPTPTALRSSAIALVGFDGDDTLWKSEDYYRDAEAAFEAILGHYLDLRDVATQQHLLTVERRNLKVFGYGAKGMTLSMIEAAIELTEARISARDLQRIVEIGRATLQHPVEVIAGVREAVAAIAADFEVVLITKGDLFHQEAKIAQSGLGALFPRIEIVSEKDPKTYAKVLAEFGIGAERFAMIGNSLRSDVEPVIALGGWGIHTPYATTWAHEAEHGVAADEPRLREVATAAEWPQAVADLNRHAAAQGGLPPA</sequence>
<accession>A0ABS3B3B4</accession>
<dbReference type="GO" id="GO:0016787">
    <property type="term" value="F:hydrolase activity"/>
    <property type="evidence" value="ECO:0007669"/>
    <property type="project" value="UniProtKB-KW"/>
</dbReference>
<dbReference type="RefSeq" id="WP_179567794.1">
    <property type="nucleotide sequence ID" value="NZ_JAFIWB010000011.1"/>
</dbReference>
<dbReference type="Proteomes" id="UP000695802">
    <property type="component" value="Unassembled WGS sequence"/>
</dbReference>
<dbReference type="Gene3D" id="3.40.50.1000">
    <property type="entry name" value="HAD superfamily/HAD-like"/>
    <property type="match status" value="1"/>
</dbReference>
<dbReference type="InterPro" id="IPR023198">
    <property type="entry name" value="PGP-like_dom2"/>
</dbReference>
<gene>
    <name evidence="2" type="ORF">JR064_11600</name>
</gene>
<dbReference type="SUPFAM" id="SSF56784">
    <property type="entry name" value="HAD-like"/>
    <property type="match status" value="1"/>
</dbReference>
<reference evidence="2 3" key="1">
    <citation type="submission" date="2021-02" db="EMBL/GenBank/DDBJ databases">
        <title>Taxonomically Unique Crown Gall-Associated Xanthomonas Stains Have Deficiency in Virulence Repertories.</title>
        <authorList>
            <person name="Mafakheri H."/>
            <person name="Taghavi S.M."/>
            <person name="Dimkic I."/>
            <person name="Nemanja K."/>
            <person name="Osdaghi E."/>
        </authorList>
    </citation>
    <scope>NUCLEOTIDE SEQUENCE [LARGE SCALE GENOMIC DNA]</scope>
    <source>
        <strain evidence="2 3">FX4</strain>
    </source>
</reference>
<proteinExistence type="predicted"/>
<dbReference type="Pfam" id="PF00702">
    <property type="entry name" value="Hydrolase"/>
    <property type="match status" value="1"/>
</dbReference>
<dbReference type="InterPro" id="IPR023214">
    <property type="entry name" value="HAD_sf"/>
</dbReference>
<dbReference type="InterPro" id="IPR051540">
    <property type="entry name" value="S-2-haloacid_dehalogenase"/>
</dbReference>
<protein>
    <submittedName>
        <fullName evidence="2">HAD family hydrolase</fullName>
    </submittedName>
</protein>
<comment type="caution">
    <text evidence="2">The sequence shown here is derived from an EMBL/GenBank/DDBJ whole genome shotgun (WGS) entry which is preliminary data.</text>
</comment>
<keyword evidence="3" id="KW-1185">Reference proteome</keyword>
<dbReference type="Gene3D" id="1.10.150.240">
    <property type="entry name" value="Putative phosphatase, domain 2"/>
    <property type="match status" value="1"/>
</dbReference>
<dbReference type="SFLD" id="SFLDG01129">
    <property type="entry name" value="C1.5:_HAD__Beta-PGM__Phosphata"/>
    <property type="match status" value="1"/>
</dbReference>
<dbReference type="CDD" id="cd07515">
    <property type="entry name" value="HAD-like"/>
    <property type="match status" value="1"/>
</dbReference>